<evidence type="ECO:0000313" key="2">
    <source>
        <dbReference type="EMBL" id="VDK33301.1"/>
    </source>
</evidence>
<organism evidence="4">
    <name type="scientific">Anisakis simplex</name>
    <name type="common">Herring worm</name>
    <dbReference type="NCBI Taxonomy" id="6269"/>
    <lineage>
        <taxon>Eukaryota</taxon>
        <taxon>Metazoa</taxon>
        <taxon>Ecdysozoa</taxon>
        <taxon>Nematoda</taxon>
        <taxon>Chromadorea</taxon>
        <taxon>Rhabditida</taxon>
        <taxon>Spirurina</taxon>
        <taxon>Ascaridomorpha</taxon>
        <taxon>Ascaridoidea</taxon>
        <taxon>Anisakidae</taxon>
        <taxon>Anisakis</taxon>
        <taxon>Anisakis simplex complex</taxon>
    </lineage>
</organism>
<dbReference type="WBParaSite" id="ASIM_0000888001-mRNA-1">
    <property type="protein sequence ID" value="ASIM_0000888001-mRNA-1"/>
    <property type="gene ID" value="ASIM_0000888001"/>
</dbReference>
<evidence type="ECO:0000256" key="1">
    <source>
        <dbReference type="SAM" id="MobiDB-lite"/>
    </source>
</evidence>
<feature type="compositionally biased region" description="Polar residues" evidence="1">
    <location>
        <begin position="61"/>
        <end position="71"/>
    </location>
</feature>
<protein>
    <submittedName>
        <fullName evidence="4">IBB domain-containing protein</fullName>
    </submittedName>
</protein>
<proteinExistence type="predicted"/>
<dbReference type="Proteomes" id="UP000267096">
    <property type="component" value="Unassembled WGS sequence"/>
</dbReference>
<name>A0A0M3JMJ3_ANISI</name>
<keyword evidence="3" id="KW-1185">Reference proteome</keyword>
<sequence>MVLSLLTGGIGSWVSPGSSSVAVQSLSEILAEEEKRQCLVKEMRNSLRRRNNEAVKGAKLKQQSEPKNIQSADEKKGGWVKVNL</sequence>
<reference evidence="2 3" key="2">
    <citation type="submission" date="2018-11" db="EMBL/GenBank/DDBJ databases">
        <authorList>
            <consortium name="Pathogen Informatics"/>
        </authorList>
    </citation>
    <scope>NUCLEOTIDE SEQUENCE [LARGE SCALE GENOMIC DNA]</scope>
</reference>
<dbReference type="EMBL" id="UYRR01023986">
    <property type="protein sequence ID" value="VDK33301.1"/>
    <property type="molecule type" value="Genomic_DNA"/>
</dbReference>
<evidence type="ECO:0000313" key="4">
    <source>
        <dbReference type="WBParaSite" id="ASIM_0000888001-mRNA-1"/>
    </source>
</evidence>
<accession>A0A0M3JMJ3</accession>
<evidence type="ECO:0000313" key="3">
    <source>
        <dbReference type="Proteomes" id="UP000267096"/>
    </source>
</evidence>
<feature type="region of interest" description="Disordered" evidence="1">
    <location>
        <begin position="50"/>
        <end position="84"/>
    </location>
</feature>
<gene>
    <name evidence="2" type="ORF">ASIM_LOCUS8630</name>
</gene>
<dbReference type="AlphaFoldDB" id="A0A0M3JMJ3"/>
<reference evidence="4" key="1">
    <citation type="submission" date="2017-02" db="UniProtKB">
        <authorList>
            <consortium name="WormBaseParasite"/>
        </authorList>
    </citation>
    <scope>IDENTIFICATION</scope>
</reference>